<name>A0A1G9KQB0_9BACT</name>
<protein>
    <submittedName>
        <fullName evidence="2">Putative ABC transport system substrate-binding protein</fullName>
    </submittedName>
</protein>
<evidence type="ECO:0000313" key="2">
    <source>
        <dbReference type="EMBL" id="SDL51891.1"/>
    </source>
</evidence>
<dbReference type="AlphaFoldDB" id="A0A1G9KQB0"/>
<reference evidence="3" key="1">
    <citation type="submission" date="2016-10" db="EMBL/GenBank/DDBJ databases">
        <authorList>
            <person name="Varghese N."/>
            <person name="Submissions S."/>
        </authorList>
    </citation>
    <scope>NUCLEOTIDE SEQUENCE [LARGE SCALE GENOMIC DNA]</scope>
    <source>
        <strain evidence="3">DSM 16995</strain>
    </source>
</reference>
<dbReference type="Pfam" id="PF04392">
    <property type="entry name" value="ABC_sub_bind"/>
    <property type="match status" value="1"/>
</dbReference>
<dbReference type="STRING" id="246191.SAMN05660337_3177"/>
<dbReference type="PANTHER" id="PTHR35271:SF1">
    <property type="entry name" value="ABC TRANSPORTER, SUBSTRATE-BINDING LIPOPROTEIN"/>
    <property type="match status" value="1"/>
</dbReference>
<dbReference type="InterPro" id="IPR007487">
    <property type="entry name" value="ABC_transpt-TYRBP-like"/>
</dbReference>
<proteinExistence type="predicted"/>
<evidence type="ECO:0000256" key="1">
    <source>
        <dbReference type="SAM" id="SignalP"/>
    </source>
</evidence>
<dbReference type="EMBL" id="FNGA01000005">
    <property type="protein sequence ID" value="SDL51891.1"/>
    <property type="molecule type" value="Genomic_DNA"/>
</dbReference>
<dbReference type="Proteomes" id="UP000199053">
    <property type="component" value="Unassembled WGS sequence"/>
</dbReference>
<feature type="chain" id="PRO_5011466992" evidence="1">
    <location>
        <begin position="22"/>
        <end position="348"/>
    </location>
</feature>
<organism evidence="2 3">
    <name type="scientific">Maridesulfovibrio ferrireducens</name>
    <dbReference type="NCBI Taxonomy" id="246191"/>
    <lineage>
        <taxon>Bacteria</taxon>
        <taxon>Pseudomonadati</taxon>
        <taxon>Thermodesulfobacteriota</taxon>
        <taxon>Desulfovibrionia</taxon>
        <taxon>Desulfovibrionales</taxon>
        <taxon>Desulfovibrionaceae</taxon>
        <taxon>Maridesulfovibrio</taxon>
    </lineage>
</organism>
<keyword evidence="3" id="KW-1185">Reference proteome</keyword>
<accession>A0A1G9KQB0</accession>
<feature type="signal peptide" evidence="1">
    <location>
        <begin position="1"/>
        <end position="21"/>
    </location>
</feature>
<dbReference type="Gene3D" id="3.40.50.2300">
    <property type="match status" value="2"/>
</dbReference>
<keyword evidence="1" id="KW-0732">Signal</keyword>
<evidence type="ECO:0000313" key="3">
    <source>
        <dbReference type="Proteomes" id="UP000199053"/>
    </source>
</evidence>
<dbReference type="RefSeq" id="WP_170830391.1">
    <property type="nucleotide sequence ID" value="NZ_FNGA01000005.1"/>
</dbReference>
<dbReference type="PANTHER" id="PTHR35271">
    <property type="entry name" value="ABC TRANSPORTER, SUBSTRATE-BINDING LIPOPROTEIN-RELATED"/>
    <property type="match status" value="1"/>
</dbReference>
<sequence>MTRSKCYNLFFIMLFTVCLTAFVFTASPCDAAKMKRILVVETMPVPVVLEYSKWFMNGMRDLGYQDENVQFEILRAEGSREKAEKLLREAMEKGKPDLVVTFATLASQAAYTIFKGTDVPILFSVVADPVGAGIVKNIGKSTGTNITGRVYSLFRDVKIDLTMRLVRQVVQDRPVRFGFVYSNYPSSRGDLKGLQSITKDRRDVVFVPYEIKYREVPTGIPDMLHDVSKGLKELTGKIDFLWQQVGPMAEVKAFTELQIKEGSCPIALGNTMNSVQRGALIAVIPNIERGGREVAGLANSILKGANPGDIPVIVPQAFDLCVNLTTAIKLGIVIPSDMLTLAGKHIYR</sequence>
<gene>
    <name evidence="2" type="ORF">SAMN05660337_3177</name>
</gene>